<dbReference type="SUPFAM" id="SSF52540">
    <property type="entry name" value="P-loop containing nucleoside triphosphate hydrolases"/>
    <property type="match status" value="1"/>
</dbReference>
<keyword evidence="1" id="KW-0812">Transmembrane</keyword>
<dbReference type="Proteomes" id="UP000215127">
    <property type="component" value="Chromosome 5"/>
</dbReference>
<dbReference type="PANTHER" id="PTHR36978">
    <property type="entry name" value="P-LOOP CONTAINING NUCLEOTIDE TRIPHOSPHATE HYDROLASE"/>
    <property type="match status" value="1"/>
</dbReference>
<protein>
    <recommendedName>
        <fullName evidence="4">Sulfotransferase domain-containing protein</fullName>
    </recommendedName>
</protein>
<sequence>MSLYELFFGFSDQTKARHPHVFKDLDIDRRKCHRVVPMKVLCLSMGRTGTASMKVALEILGYPTSHGFDMHENPNDADLWMEAIDGKWYGKKPVNLNADFWDMQLGHVSAITDFPANVFGPELIAAYPDTKVILTERDVDKWYPSFDQALIKSSELPIVSSIFGQLDPVVKKLAPLVTKGMMRGQFGAGNAVEWRRNAKPTYTEHYASIRRLLADQPERLLNFELEEGWGPLCEFLGQPAPDVKFPRVNEAAMHGEMVKVVMTKIMRSVVGTLIRREGLLVLVIVFVMLVFWVGVLRSSKE</sequence>
<keyword evidence="1" id="KW-1133">Transmembrane helix</keyword>
<accession>A0A1X7RVB7</accession>
<feature type="transmembrane region" description="Helical" evidence="1">
    <location>
        <begin position="278"/>
        <end position="296"/>
    </location>
</feature>
<dbReference type="EMBL" id="LT853696">
    <property type="protein sequence ID" value="SMQ51131.1"/>
    <property type="molecule type" value="Genomic_DNA"/>
</dbReference>
<keyword evidence="1" id="KW-0472">Membrane</keyword>
<dbReference type="InterPro" id="IPR040632">
    <property type="entry name" value="Sulfotransfer_4"/>
</dbReference>
<dbReference type="AlphaFoldDB" id="A0A1X7RVB7"/>
<dbReference type="Pfam" id="PF17784">
    <property type="entry name" value="Sulfotransfer_4"/>
    <property type="match status" value="1"/>
</dbReference>
<keyword evidence="3" id="KW-1185">Reference proteome</keyword>
<evidence type="ECO:0000256" key="1">
    <source>
        <dbReference type="SAM" id="Phobius"/>
    </source>
</evidence>
<name>A0A1X7RVB7_ZYMT9</name>
<dbReference type="Gene3D" id="3.40.50.300">
    <property type="entry name" value="P-loop containing nucleotide triphosphate hydrolases"/>
    <property type="match status" value="1"/>
</dbReference>
<proteinExistence type="predicted"/>
<dbReference type="InterPro" id="IPR027417">
    <property type="entry name" value="P-loop_NTPase"/>
</dbReference>
<organism evidence="2 3">
    <name type="scientific">Zymoseptoria tritici (strain ST99CH_3D7)</name>
    <dbReference type="NCBI Taxonomy" id="1276538"/>
    <lineage>
        <taxon>Eukaryota</taxon>
        <taxon>Fungi</taxon>
        <taxon>Dikarya</taxon>
        <taxon>Ascomycota</taxon>
        <taxon>Pezizomycotina</taxon>
        <taxon>Dothideomycetes</taxon>
        <taxon>Dothideomycetidae</taxon>
        <taxon>Mycosphaerellales</taxon>
        <taxon>Mycosphaerellaceae</taxon>
        <taxon>Zymoseptoria</taxon>
    </lineage>
</organism>
<evidence type="ECO:0000313" key="2">
    <source>
        <dbReference type="EMBL" id="SMQ51131.1"/>
    </source>
</evidence>
<dbReference type="STRING" id="1276538.A0A1X7RVB7"/>
<reference evidence="2 3" key="1">
    <citation type="submission" date="2016-06" db="EMBL/GenBank/DDBJ databases">
        <authorList>
            <person name="Kjaerup R.B."/>
            <person name="Dalgaard T.S."/>
            <person name="Juul-Madsen H.R."/>
        </authorList>
    </citation>
    <scope>NUCLEOTIDE SEQUENCE [LARGE SCALE GENOMIC DNA]</scope>
</reference>
<gene>
    <name evidence="2" type="ORF">ZT3D7_G6284</name>
</gene>
<evidence type="ECO:0000313" key="3">
    <source>
        <dbReference type="Proteomes" id="UP000215127"/>
    </source>
</evidence>
<evidence type="ECO:0008006" key="4">
    <source>
        <dbReference type="Google" id="ProtNLM"/>
    </source>
</evidence>
<dbReference type="PANTHER" id="PTHR36978:SF4">
    <property type="entry name" value="P-LOOP CONTAINING NUCLEOSIDE TRIPHOSPHATE HYDROLASE PROTEIN"/>
    <property type="match status" value="1"/>
</dbReference>